<accession>A0ABW9HX07</accession>
<dbReference type="EMBL" id="JBJVNI010000016">
    <property type="protein sequence ID" value="MFM9612652.1"/>
    <property type="molecule type" value="Genomic_DNA"/>
</dbReference>
<protein>
    <submittedName>
        <fullName evidence="1">Uncharacterized protein</fullName>
    </submittedName>
</protein>
<name>A0ABW9HX07_9ACTN</name>
<dbReference type="Proteomes" id="UP001631957">
    <property type="component" value="Unassembled WGS sequence"/>
</dbReference>
<keyword evidence="2" id="KW-1185">Reference proteome</keyword>
<dbReference type="RefSeq" id="WP_409122630.1">
    <property type="nucleotide sequence ID" value="NZ_JBJVNI010000016.1"/>
</dbReference>
<evidence type="ECO:0000313" key="1">
    <source>
        <dbReference type="EMBL" id="MFM9612652.1"/>
    </source>
</evidence>
<organism evidence="1 2">
    <name type="scientific">Streptomyces niveiscabiei</name>
    <dbReference type="NCBI Taxonomy" id="164115"/>
    <lineage>
        <taxon>Bacteria</taxon>
        <taxon>Bacillati</taxon>
        <taxon>Actinomycetota</taxon>
        <taxon>Actinomycetes</taxon>
        <taxon>Kitasatosporales</taxon>
        <taxon>Streptomycetaceae</taxon>
        <taxon>Streptomyces</taxon>
    </lineage>
</organism>
<gene>
    <name evidence="1" type="ORF">ACKI18_28560</name>
</gene>
<sequence>MSYRLWDTGSHRTRGQPKDVWFLAGTFGGQADRMCEVPEGRPIAVPVVNLVGDDQDCAAFTGDFSIGVDYALTVSASSN</sequence>
<proteinExistence type="predicted"/>
<reference evidence="1 2" key="1">
    <citation type="submission" date="2024-12" db="EMBL/GenBank/DDBJ databases">
        <title>Forecasting of Potato common scab and diversities of Pathogenic streptomyces spp. in china.</title>
        <authorList>
            <person name="Handique U."/>
            <person name="Wu J."/>
        </authorList>
    </citation>
    <scope>NUCLEOTIDE SEQUENCE [LARGE SCALE GENOMIC DNA]</scope>
    <source>
        <strain evidence="1 2">ZRIMU1530</strain>
    </source>
</reference>
<evidence type="ECO:0000313" key="2">
    <source>
        <dbReference type="Proteomes" id="UP001631957"/>
    </source>
</evidence>
<comment type="caution">
    <text evidence="1">The sequence shown here is derived from an EMBL/GenBank/DDBJ whole genome shotgun (WGS) entry which is preliminary data.</text>
</comment>